<name>A0AAE0KR95_9CHLO</name>
<organism evidence="2 3">
    <name type="scientific">Cymbomonas tetramitiformis</name>
    <dbReference type="NCBI Taxonomy" id="36881"/>
    <lineage>
        <taxon>Eukaryota</taxon>
        <taxon>Viridiplantae</taxon>
        <taxon>Chlorophyta</taxon>
        <taxon>Pyramimonadophyceae</taxon>
        <taxon>Pyramimonadales</taxon>
        <taxon>Pyramimonadaceae</taxon>
        <taxon>Cymbomonas</taxon>
    </lineage>
</organism>
<evidence type="ECO:0000313" key="3">
    <source>
        <dbReference type="Proteomes" id="UP001190700"/>
    </source>
</evidence>
<gene>
    <name evidence="2" type="ORF">CYMTET_33147</name>
</gene>
<feature type="compositionally biased region" description="Basic and acidic residues" evidence="1">
    <location>
        <begin position="135"/>
        <end position="145"/>
    </location>
</feature>
<dbReference type="AlphaFoldDB" id="A0AAE0KR95"/>
<reference evidence="2 3" key="1">
    <citation type="journal article" date="2015" name="Genome Biol. Evol.">
        <title>Comparative Genomics of a Bacterivorous Green Alga Reveals Evolutionary Causalities and Consequences of Phago-Mixotrophic Mode of Nutrition.</title>
        <authorList>
            <person name="Burns J.A."/>
            <person name="Paasch A."/>
            <person name="Narechania A."/>
            <person name="Kim E."/>
        </authorList>
    </citation>
    <scope>NUCLEOTIDE SEQUENCE [LARGE SCALE GENOMIC DNA]</scope>
    <source>
        <strain evidence="2 3">PLY_AMNH</strain>
    </source>
</reference>
<evidence type="ECO:0000256" key="1">
    <source>
        <dbReference type="SAM" id="MobiDB-lite"/>
    </source>
</evidence>
<feature type="region of interest" description="Disordered" evidence="1">
    <location>
        <begin position="84"/>
        <end position="159"/>
    </location>
</feature>
<evidence type="ECO:0000313" key="2">
    <source>
        <dbReference type="EMBL" id="KAK3257778.1"/>
    </source>
</evidence>
<dbReference type="EMBL" id="LGRX02020124">
    <property type="protein sequence ID" value="KAK3257778.1"/>
    <property type="molecule type" value="Genomic_DNA"/>
</dbReference>
<accession>A0AAE0KR95</accession>
<comment type="caution">
    <text evidence="2">The sequence shown here is derived from an EMBL/GenBank/DDBJ whole genome shotgun (WGS) entry which is preliminary data.</text>
</comment>
<proteinExistence type="predicted"/>
<sequence length="207" mass="22960">MDPPKYSPEHLSAEVCKLSPEAINSSAVVLSLLDATIAQIDHLFEISRTQAQDAPREELPRHIPQVEPDQPQVMRLVKTVVESSPAYTPESRTWTPPSPSKSTPELYDDVSVSSTVRAHAGENHSNQTSVYVTPDSEKGQGRLESRGSGSSIPFETPQDLHKFEIERGLVALTQATRREDQLGAAERARVDFEARTWEARKLVNHAQ</sequence>
<dbReference type="Proteomes" id="UP001190700">
    <property type="component" value="Unassembled WGS sequence"/>
</dbReference>
<protein>
    <submittedName>
        <fullName evidence="2">Uncharacterized protein</fullName>
    </submittedName>
</protein>
<keyword evidence="3" id="KW-1185">Reference proteome</keyword>
<feature type="compositionally biased region" description="Low complexity" evidence="1">
    <location>
        <begin position="91"/>
        <end position="104"/>
    </location>
</feature>
<feature type="non-terminal residue" evidence="2">
    <location>
        <position position="207"/>
    </location>
</feature>